<name>M2LKM3_BAUPA</name>
<gene>
    <name evidence="1" type="ORF">BAUCODRAFT_36093</name>
</gene>
<organism evidence="1 2">
    <name type="scientific">Baudoinia panamericana (strain UAMH 10762)</name>
    <name type="common">Angels' share fungus</name>
    <name type="synonym">Baudoinia compniacensis (strain UAMH 10762)</name>
    <dbReference type="NCBI Taxonomy" id="717646"/>
    <lineage>
        <taxon>Eukaryota</taxon>
        <taxon>Fungi</taxon>
        <taxon>Dikarya</taxon>
        <taxon>Ascomycota</taxon>
        <taxon>Pezizomycotina</taxon>
        <taxon>Dothideomycetes</taxon>
        <taxon>Dothideomycetidae</taxon>
        <taxon>Mycosphaerellales</taxon>
        <taxon>Teratosphaeriaceae</taxon>
        <taxon>Baudoinia</taxon>
    </lineage>
</organism>
<reference evidence="1 2" key="1">
    <citation type="journal article" date="2012" name="PLoS Pathog.">
        <title>Diverse lifestyles and strategies of plant pathogenesis encoded in the genomes of eighteen Dothideomycetes fungi.</title>
        <authorList>
            <person name="Ohm R.A."/>
            <person name="Feau N."/>
            <person name="Henrissat B."/>
            <person name="Schoch C.L."/>
            <person name="Horwitz B.A."/>
            <person name="Barry K.W."/>
            <person name="Condon B.J."/>
            <person name="Copeland A.C."/>
            <person name="Dhillon B."/>
            <person name="Glaser F."/>
            <person name="Hesse C.N."/>
            <person name="Kosti I."/>
            <person name="LaButti K."/>
            <person name="Lindquist E.A."/>
            <person name="Lucas S."/>
            <person name="Salamov A.A."/>
            <person name="Bradshaw R.E."/>
            <person name="Ciuffetti L."/>
            <person name="Hamelin R.C."/>
            <person name="Kema G.H.J."/>
            <person name="Lawrence C."/>
            <person name="Scott J.A."/>
            <person name="Spatafora J.W."/>
            <person name="Turgeon B.G."/>
            <person name="de Wit P.J.G.M."/>
            <person name="Zhong S."/>
            <person name="Goodwin S.B."/>
            <person name="Grigoriev I.V."/>
        </authorList>
    </citation>
    <scope>NUCLEOTIDE SEQUENCE [LARGE SCALE GENOMIC DNA]</scope>
    <source>
        <strain evidence="1 2">UAMH 10762</strain>
    </source>
</reference>
<evidence type="ECO:0000313" key="2">
    <source>
        <dbReference type="Proteomes" id="UP000011761"/>
    </source>
</evidence>
<proteinExistence type="predicted"/>
<dbReference type="GeneID" id="19112872"/>
<dbReference type="EMBL" id="KB445558">
    <property type="protein sequence ID" value="EMC94832.1"/>
    <property type="molecule type" value="Genomic_DNA"/>
</dbReference>
<accession>M2LKM3</accession>
<evidence type="ECO:0000313" key="1">
    <source>
        <dbReference type="EMBL" id="EMC94832.1"/>
    </source>
</evidence>
<dbReference type="Proteomes" id="UP000011761">
    <property type="component" value="Unassembled WGS sequence"/>
</dbReference>
<dbReference type="AlphaFoldDB" id="M2LKM3"/>
<sequence>MRTRDPFDFARCTSSYGTVTGISLLPIRILPFSTVLRLCTAKNAPNVGDNYIAVEAI</sequence>
<dbReference type="HOGENOM" id="CLU_2996203_0_0_1"/>
<protein>
    <submittedName>
        <fullName evidence="1">Uncharacterized protein</fullName>
    </submittedName>
</protein>
<dbReference type="KEGG" id="bcom:BAUCODRAFT_36093"/>
<keyword evidence="2" id="KW-1185">Reference proteome</keyword>
<dbReference type="RefSeq" id="XP_007678098.1">
    <property type="nucleotide sequence ID" value="XM_007679908.1"/>
</dbReference>